<feature type="signal peptide" evidence="2">
    <location>
        <begin position="1"/>
        <end position="20"/>
    </location>
</feature>
<evidence type="ECO:0000256" key="1">
    <source>
        <dbReference type="SAM" id="MobiDB-lite"/>
    </source>
</evidence>
<feature type="compositionally biased region" description="Low complexity" evidence="1">
    <location>
        <begin position="64"/>
        <end position="77"/>
    </location>
</feature>
<organism evidence="3 4">
    <name type="scientific">Crepidotus variabilis</name>
    <dbReference type="NCBI Taxonomy" id="179855"/>
    <lineage>
        <taxon>Eukaryota</taxon>
        <taxon>Fungi</taxon>
        <taxon>Dikarya</taxon>
        <taxon>Basidiomycota</taxon>
        <taxon>Agaricomycotina</taxon>
        <taxon>Agaricomycetes</taxon>
        <taxon>Agaricomycetidae</taxon>
        <taxon>Agaricales</taxon>
        <taxon>Agaricineae</taxon>
        <taxon>Crepidotaceae</taxon>
        <taxon>Crepidotus</taxon>
    </lineage>
</organism>
<keyword evidence="4" id="KW-1185">Reference proteome</keyword>
<evidence type="ECO:0000313" key="4">
    <source>
        <dbReference type="Proteomes" id="UP000807306"/>
    </source>
</evidence>
<dbReference type="Proteomes" id="UP000807306">
    <property type="component" value="Unassembled WGS sequence"/>
</dbReference>
<accession>A0A9P6BC38</accession>
<proteinExistence type="predicted"/>
<evidence type="ECO:0000313" key="3">
    <source>
        <dbReference type="EMBL" id="KAF9521240.1"/>
    </source>
</evidence>
<evidence type="ECO:0000256" key="2">
    <source>
        <dbReference type="SAM" id="SignalP"/>
    </source>
</evidence>
<name>A0A9P6BC38_9AGAR</name>
<gene>
    <name evidence="3" type="ORF">CPB83DRAFT_900960</name>
</gene>
<sequence>MPALSVFTTLITGLIARSLALTATLKPTFSYVNELLESDNNPVVHVIANAGRFTYWIQSSNIGSSPAAPSPQASSVSTLWPYK</sequence>
<reference evidence="3" key="1">
    <citation type="submission" date="2020-11" db="EMBL/GenBank/DDBJ databases">
        <authorList>
            <consortium name="DOE Joint Genome Institute"/>
            <person name="Ahrendt S."/>
            <person name="Riley R."/>
            <person name="Andreopoulos W."/>
            <person name="Labutti K."/>
            <person name="Pangilinan J."/>
            <person name="Ruiz-Duenas F.J."/>
            <person name="Barrasa J.M."/>
            <person name="Sanchez-Garcia M."/>
            <person name="Camarero S."/>
            <person name="Miyauchi S."/>
            <person name="Serrano A."/>
            <person name="Linde D."/>
            <person name="Babiker R."/>
            <person name="Drula E."/>
            <person name="Ayuso-Fernandez I."/>
            <person name="Pacheco R."/>
            <person name="Padilla G."/>
            <person name="Ferreira P."/>
            <person name="Barriuso J."/>
            <person name="Kellner H."/>
            <person name="Castanera R."/>
            <person name="Alfaro M."/>
            <person name="Ramirez L."/>
            <person name="Pisabarro A.G."/>
            <person name="Kuo A."/>
            <person name="Tritt A."/>
            <person name="Lipzen A."/>
            <person name="He G."/>
            <person name="Yan M."/>
            <person name="Ng V."/>
            <person name="Cullen D."/>
            <person name="Martin F."/>
            <person name="Rosso M.-N."/>
            <person name="Henrissat B."/>
            <person name="Hibbett D."/>
            <person name="Martinez A.T."/>
            <person name="Grigoriev I.V."/>
        </authorList>
    </citation>
    <scope>NUCLEOTIDE SEQUENCE</scope>
    <source>
        <strain evidence="3">CBS 506.95</strain>
    </source>
</reference>
<keyword evidence="2" id="KW-0732">Signal</keyword>
<dbReference type="AlphaFoldDB" id="A0A9P6BC38"/>
<protein>
    <submittedName>
        <fullName evidence="3">Uncharacterized protein</fullName>
    </submittedName>
</protein>
<feature type="region of interest" description="Disordered" evidence="1">
    <location>
        <begin position="62"/>
        <end position="83"/>
    </location>
</feature>
<dbReference type="EMBL" id="MU158223">
    <property type="protein sequence ID" value="KAF9521240.1"/>
    <property type="molecule type" value="Genomic_DNA"/>
</dbReference>
<feature type="chain" id="PRO_5040338238" evidence="2">
    <location>
        <begin position="21"/>
        <end position="83"/>
    </location>
</feature>
<comment type="caution">
    <text evidence="3">The sequence shown here is derived from an EMBL/GenBank/DDBJ whole genome shotgun (WGS) entry which is preliminary data.</text>
</comment>